<reference evidence="1" key="2">
    <citation type="submission" date="2016-05" db="EMBL/GenBank/DDBJ databases">
        <title>Comparative analysis highlights variable genome content of wheat rusts and divergence of the mating loci.</title>
        <authorList>
            <person name="Cuomo C.A."/>
            <person name="Bakkeren G."/>
            <person name="Szabo L."/>
            <person name="Khalil H."/>
            <person name="Joly D."/>
            <person name="Goldberg J."/>
            <person name="Young S."/>
            <person name="Zeng Q."/>
            <person name="Fellers J."/>
        </authorList>
    </citation>
    <scope>NUCLEOTIDE SEQUENCE [LARGE SCALE GENOMIC DNA]</scope>
    <source>
        <strain evidence="1">1-1 BBBD Race 1</strain>
    </source>
</reference>
<gene>
    <name evidence="1" type="ORF">PTTG_03409</name>
</gene>
<accession>A0A180GTS7</accession>
<dbReference type="VEuPathDB" id="FungiDB:PTTG_03409"/>
<name>A0A180GTS7_PUCT1</name>
<reference evidence="1" key="1">
    <citation type="submission" date="2009-11" db="EMBL/GenBank/DDBJ databases">
        <authorList>
            <consortium name="The Broad Institute Genome Sequencing Platform"/>
            <person name="Ward D."/>
            <person name="Feldgarden M."/>
            <person name="Earl A."/>
            <person name="Young S.K."/>
            <person name="Zeng Q."/>
            <person name="Koehrsen M."/>
            <person name="Alvarado L."/>
            <person name="Berlin A."/>
            <person name="Bochicchio J."/>
            <person name="Borenstein D."/>
            <person name="Chapman S.B."/>
            <person name="Chen Z."/>
            <person name="Engels R."/>
            <person name="Freedman E."/>
            <person name="Gellesch M."/>
            <person name="Goldberg J."/>
            <person name="Griggs A."/>
            <person name="Gujja S."/>
            <person name="Heilman E."/>
            <person name="Heiman D."/>
            <person name="Hepburn T."/>
            <person name="Howarth C."/>
            <person name="Jen D."/>
            <person name="Larson L."/>
            <person name="Lewis B."/>
            <person name="Mehta T."/>
            <person name="Park D."/>
            <person name="Pearson M."/>
            <person name="Roberts A."/>
            <person name="Saif S."/>
            <person name="Shea T."/>
            <person name="Shenoy N."/>
            <person name="Sisk P."/>
            <person name="Stolte C."/>
            <person name="Sykes S."/>
            <person name="Thomson T."/>
            <person name="Walk T."/>
            <person name="White J."/>
            <person name="Yandava C."/>
            <person name="Izard J."/>
            <person name="Baranova O.V."/>
            <person name="Blanton J.M."/>
            <person name="Tanner A.C."/>
            <person name="Dewhirst F.E."/>
            <person name="Haas B."/>
            <person name="Nusbaum C."/>
            <person name="Birren B."/>
        </authorList>
    </citation>
    <scope>NUCLEOTIDE SEQUENCE [LARGE SCALE GENOMIC DNA]</scope>
    <source>
        <strain evidence="1">1-1 BBBD Race 1</strain>
    </source>
</reference>
<dbReference type="EMBL" id="ADAS02000021">
    <property type="protein sequence ID" value="OAV96170.1"/>
    <property type="molecule type" value="Genomic_DNA"/>
</dbReference>
<keyword evidence="3" id="KW-1185">Reference proteome</keyword>
<evidence type="ECO:0000313" key="2">
    <source>
        <dbReference type="EnsemblFungi" id="PTTG_03409-t43_1-p1"/>
    </source>
</evidence>
<evidence type="ECO:0000313" key="1">
    <source>
        <dbReference type="EMBL" id="OAV96170.1"/>
    </source>
</evidence>
<dbReference type="OrthoDB" id="2502113at2759"/>
<reference evidence="2 3" key="3">
    <citation type="journal article" date="2017" name="G3 (Bethesda)">
        <title>Comparative analysis highlights variable genome content of wheat rusts and divergence of the mating loci.</title>
        <authorList>
            <person name="Cuomo C.A."/>
            <person name="Bakkeren G."/>
            <person name="Khalil H.B."/>
            <person name="Panwar V."/>
            <person name="Joly D."/>
            <person name="Linning R."/>
            <person name="Sakthikumar S."/>
            <person name="Song X."/>
            <person name="Adiconis X."/>
            <person name="Fan L."/>
            <person name="Goldberg J.M."/>
            <person name="Levin J.Z."/>
            <person name="Young S."/>
            <person name="Zeng Q."/>
            <person name="Anikster Y."/>
            <person name="Bruce M."/>
            <person name="Wang M."/>
            <person name="Yin C."/>
            <person name="McCallum B."/>
            <person name="Szabo L.J."/>
            <person name="Hulbert S."/>
            <person name="Chen X."/>
            <person name="Fellers J.P."/>
        </authorList>
    </citation>
    <scope>NUCLEOTIDE SEQUENCE</scope>
    <source>
        <strain evidence="3">Isolate 1-1 / race 1 (BBBD)</strain>
        <strain evidence="2">isolate 1-1 / race 1 (BBBD)</strain>
    </source>
</reference>
<evidence type="ECO:0000313" key="3">
    <source>
        <dbReference type="Proteomes" id="UP000005240"/>
    </source>
</evidence>
<dbReference type="EnsemblFungi" id="PTTG_03409-t43_1">
    <property type="protein sequence ID" value="PTTG_03409-t43_1-p1"/>
    <property type="gene ID" value="PTTG_03409"/>
</dbReference>
<proteinExistence type="predicted"/>
<dbReference type="Proteomes" id="UP000005240">
    <property type="component" value="Unassembled WGS sequence"/>
</dbReference>
<sequence>MSKARAELLQREENLKRQYSYKSGSLTPELARPGSVPWDTTCQDTPCLLRWAMHRNNTIIIIIYMNQASLTDTTFRLRRSLLIRTSIQKNIAKDLSTLAILKWLIRATSISKAHPSFPINSLAQILLPNP</sequence>
<protein>
    <submittedName>
        <fullName evidence="1 2">Uncharacterized protein</fullName>
    </submittedName>
</protein>
<reference evidence="2" key="4">
    <citation type="submission" date="2025-05" db="UniProtKB">
        <authorList>
            <consortium name="EnsemblFungi"/>
        </authorList>
    </citation>
    <scope>IDENTIFICATION</scope>
    <source>
        <strain evidence="2">isolate 1-1 / race 1 (BBBD)</strain>
    </source>
</reference>
<organism evidence="1">
    <name type="scientific">Puccinia triticina (isolate 1-1 / race 1 (BBBD))</name>
    <name type="common">Brown leaf rust fungus</name>
    <dbReference type="NCBI Taxonomy" id="630390"/>
    <lineage>
        <taxon>Eukaryota</taxon>
        <taxon>Fungi</taxon>
        <taxon>Dikarya</taxon>
        <taxon>Basidiomycota</taxon>
        <taxon>Pucciniomycotina</taxon>
        <taxon>Pucciniomycetes</taxon>
        <taxon>Pucciniales</taxon>
        <taxon>Pucciniaceae</taxon>
        <taxon>Puccinia</taxon>
    </lineage>
</organism>
<dbReference type="AlphaFoldDB" id="A0A180GTS7"/>